<dbReference type="AlphaFoldDB" id="A0A5J4VVB5"/>
<sequence>MHSEEKRLEKRKHRLEQLKAQHIAESRRMRNELLGRFQVGIVLKNRYICTGFLGSGGFSSVYKAIDVGRRQITNNDEKIINSESSKKTIIDKENKVHQRQPYFSENEARLIIAQIFSALVHLSSLENPVIHYDIKPANILFHNGRAMLTDFGLSKVIESEARPEFNFNIIQQGSIKTDEGVGQLKIKQSTNLLTSAQSNPSDTSIITQSIPQPPLHIFGVGNTAVGQTLGGTPEIELTSQGAGTYWYLPPECFQHTDEFSRWPQSTVRISSKVDVWSVGVILYQMLCGTRPYAHRESPQEILLHHTQIFTREVTFPTNVSISDEAKDFIRKCLTHSPMQRMDSRLALMHPFLQPITKCGEISII</sequence>
<dbReference type="Gene3D" id="1.10.510.10">
    <property type="entry name" value="Transferase(Phosphotransferase) domain 1"/>
    <property type="match status" value="1"/>
</dbReference>
<name>A0A5J4VVB5_9EUKA</name>
<feature type="coiled-coil region" evidence="6">
    <location>
        <begin position="1"/>
        <end position="32"/>
    </location>
</feature>
<dbReference type="GO" id="GO:0005634">
    <property type="term" value="C:nucleus"/>
    <property type="evidence" value="ECO:0007669"/>
    <property type="project" value="TreeGrafter"/>
</dbReference>
<dbReference type="SUPFAM" id="SSF56112">
    <property type="entry name" value="Protein kinase-like (PK-like)"/>
    <property type="match status" value="1"/>
</dbReference>
<evidence type="ECO:0000256" key="3">
    <source>
        <dbReference type="ARBA" id="ARBA00022741"/>
    </source>
</evidence>
<keyword evidence="2" id="KW-0808">Transferase</keyword>
<keyword evidence="3" id="KW-0547">Nucleotide-binding</keyword>
<dbReference type="PANTHER" id="PTHR22974">
    <property type="entry name" value="MIXED LINEAGE PROTEIN KINASE"/>
    <property type="match status" value="1"/>
</dbReference>
<dbReference type="Pfam" id="PF00069">
    <property type="entry name" value="Pkinase"/>
    <property type="match status" value="2"/>
</dbReference>
<dbReference type="SMART" id="SM00220">
    <property type="entry name" value="S_TKc"/>
    <property type="match status" value="1"/>
</dbReference>
<comment type="caution">
    <text evidence="8">The sequence shown here is derived from an EMBL/GenBank/DDBJ whole genome shotgun (WGS) entry which is preliminary data.</text>
</comment>
<evidence type="ECO:0000313" key="8">
    <source>
        <dbReference type="EMBL" id="KAA6386126.1"/>
    </source>
</evidence>
<accession>A0A5J4VVB5</accession>
<feature type="domain" description="Protein kinase" evidence="7">
    <location>
        <begin position="1"/>
        <end position="352"/>
    </location>
</feature>
<organism evidence="8 9">
    <name type="scientific">Streblomastix strix</name>
    <dbReference type="NCBI Taxonomy" id="222440"/>
    <lineage>
        <taxon>Eukaryota</taxon>
        <taxon>Metamonada</taxon>
        <taxon>Preaxostyla</taxon>
        <taxon>Oxymonadida</taxon>
        <taxon>Streblomastigidae</taxon>
        <taxon>Streblomastix</taxon>
    </lineage>
</organism>
<keyword evidence="4 8" id="KW-0418">Kinase</keyword>
<gene>
    <name evidence="8" type="ORF">EZS28_018347</name>
</gene>
<reference evidence="8 9" key="1">
    <citation type="submission" date="2019-03" db="EMBL/GenBank/DDBJ databases">
        <title>Single cell metagenomics reveals metabolic interactions within the superorganism composed of flagellate Streblomastix strix and complex community of Bacteroidetes bacteria on its surface.</title>
        <authorList>
            <person name="Treitli S.C."/>
            <person name="Kolisko M."/>
            <person name="Husnik F."/>
            <person name="Keeling P."/>
            <person name="Hampl V."/>
        </authorList>
    </citation>
    <scope>NUCLEOTIDE SEQUENCE [LARGE SCALE GENOMIC DNA]</scope>
    <source>
        <strain evidence="8">ST1C</strain>
    </source>
</reference>
<evidence type="ECO:0000256" key="1">
    <source>
        <dbReference type="ARBA" id="ARBA00022527"/>
    </source>
</evidence>
<evidence type="ECO:0000256" key="5">
    <source>
        <dbReference type="ARBA" id="ARBA00022840"/>
    </source>
</evidence>
<evidence type="ECO:0000313" key="9">
    <source>
        <dbReference type="Proteomes" id="UP000324800"/>
    </source>
</evidence>
<dbReference type="GO" id="GO:0005524">
    <property type="term" value="F:ATP binding"/>
    <property type="evidence" value="ECO:0007669"/>
    <property type="project" value="UniProtKB-KW"/>
</dbReference>
<proteinExistence type="predicted"/>
<dbReference type="InterPro" id="IPR011009">
    <property type="entry name" value="Kinase-like_dom_sf"/>
</dbReference>
<keyword evidence="1" id="KW-0723">Serine/threonine-protein kinase</keyword>
<dbReference type="EMBL" id="SNRW01004952">
    <property type="protein sequence ID" value="KAA6386126.1"/>
    <property type="molecule type" value="Genomic_DNA"/>
</dbReference>
<dbReference type="Proteomes" id="UP000324800">
    <property type="component" value="Unassembled WGS sequence"/>
</dbReference>
<protein>
    <submittedName>
        <fullName evidence="8">Putative Serine/threonine-protein kinase TOUSLED</fullName>
    </submittedName>
</protein>
<evidence type="ECO:0000256" key="6">
    <source>
        <dbReference type="SAM" id="Coils"/>
    </source>
</evidence>
<dbReference type="PROSITE" id="PS00108">
    <property type="entry name" value="PROTEIN_KINASE_ST"/>
    <property type="match status" value="1"/>
</dbReference>
<evidence type="ECO:0000259" key="7">
    <source>
        <dbReference type="PROSITE" id="PS50011"/>
    </source>
</evidence>
<dbReference type="OrthoDB" id="346907at2759"/>
<dbReference type="GO" id="GO:0004674">
    <property type="term" value="F:protein serine/threonine kinase activity"/>
    <property type="evidence" value="ECO:0007669"/>
    <property type="project" value="UniProtKB-KW"/>
</dbReference>
<keyword evidence="5" id="KW-0067">ATP-binding</keyword>
<keyword evidence="6" id="KW-0175">Coiled coil</keyword>
<dbReference type="PROSITE" id="PS50011">
    <property type="entry name" value="PROTEIN_KINASE_DOM"/>
    <property type="match status" value="1"/>
</dbReference>
<dbReference type="PANTHER" id="PTHR22974:SF23">
    <property type="entry name" value="TOUSLED-LIKE KINASE, ISOFORM G"/>
    <property type="match status" value="1"/>
</dbReference>
<dbReference type="InterPro" id="IPR008271">
    <property type="entry name" value="Ser/Thr_kinase_AS"/>
</dbReference>
<dbReference type="GO" id="GO:0035556">
    <property type="term" value="P:intracellular signal transduction"/>
    <property type="evidence" value="ECO:0007669"/>
    <property type="project" value="TreeGrafter"/>
</dbReference>
<dbReference type="InterPro" id="IPR000719">
    <property type="entry name" value="Prot_kinase_dom"/>
</dbReference>
<evidence type="ECO:0000256" key="2">
    <source>
        <dbReference type="ARBA" id="ARBA00022679"/>
    </source>
</evidence>
<dbReference type="GO" id="GO:0007059">
    <property type="term" value="P:chromosome segregation"/>
    <property type="evidence" value="ECO:0007669"/>
    <property type="project" value="TreeGrafter"/>
</dbReference>
<evidence type="ECO:0000256" key="4">
    <source>
        <dbReference type="ARBA" id="ARBA00022777"/>
    </source>
</evidence>